<dbReference type="SUPFAM" id="SSF54403">
    <property type="entry name" value="Cystatin/monellin"/>
    <property type="match status" value="1"/>
</dbReference>
<dbReference type="Proteomes" id="UP001176940">
    <property type="component" value="Unassembled WGS sequence"/>
</dbReference>
<feature type="compositionally biased region" description="Polar residues" evidence="4">
    <location>
        <begin position="307"/>
        <end position="317"/>
    </location>
</feature>
<reference evidence="6" key="1">
    <citation type="submission" date="2023-07" db="EMBL/GenBank/DDBJ databases">
        <authorList>
            <person name="Stuckert A."/>
        </authorList>
    </citation>
    <scope>NUCLEOTIDE SEQUENCE</scope>
</reference>
<feature type="compositionally biased region" description="Basic and acidic residues" evidence="4">
    <location>
        <begin position="253"/>
        <end position="272"/>
    </location>
</feature>
<dbReference type="InterPro" id="IPR000010">
    <property type="entry name" value="Cystatin_dom"/>
</dbReference>
<feature type="compositionally biased region" description="Basic and acidic residues" evidence="4">
    <location>
        <begin position="145"/>
        <end position="171"/>
    </location>
</feature>
<dbReference type="SMART" id="SM00043">
    <property type="entry name" value="CY"/>
    <property type="match status" value="1"/>
</dbReference>
<keyword evidence="3" id="KW-0325">Glycoprotein</keyword>
<evidence type="ECO:0000259" key="5">
    <source>
        <dbReference type="SMART" id="SM00043"/>
    </source>
</evidence>
<keyword evidence="2" id="KW-1015">Disulfide bond</keyword>
<evidence type="ECO:0000256" key="3">
    <source>
        <dbReference type="ARBA" id="ARBA00023180"/>
    </source>
</evidence>
<feature type="domain" description="Cystatin" evidence="5">
    <location>
        <begin position="26"/>
        <end position="134"/>
    </location>
</feature>
<dbReference type="PANTHER" id="PTHR13814:SF10">
    <property type="entry name" value="FETUIN-B"/>
    <property type="match status" value="1"/>
</dbReference>
<dbReference type="InterPro" id="IPR046350">
    <property type="entry name" value="Cystatin_sf"/>
</dbReference>
<dbReference type="Pfam" id="PF00031">
    <property type="entry name" value="Cystatin"/>
    <property type="match status" value="1"/>
</dbReference>
<evidence type="ECO:0000256" key="4">
    <source>
        <dbReference type="SAM" id="MobiDB-lite"/>
    </source>
</evidence>
<proteinExistence type="predicted"/>
<evidence type="ECO:0000313" key="7">
    <source>
        <dbReference type="Proteomes" id="UP001176940"/>
    </source>
</evidence>
<evidence type="ECO:0000256" key="1">
    <source>
        <dbReference type="ARBA" id="ARBA00022729"/>
    </source>
</evidence>
<keyword evidence="7" id="KW-1185">Reference proteome</keyword>
<protein>
    <recommendedName>
        <fullName evidence="5">Cystatin domain-containing protein</fullName>
    </recommendedName>
</protein>
<dbReference type="PANTHER" id="PTHR13814">
    <property type="entry name" value="FETUIN"/>
    <property type="match status" value="1"/>
</dbReference>
<feature type="compositionally biased region" description="Basic residues" evidence="4">
    <location>
        <begin position="172"/>
        <end position="196"/>
    </location>
</feature>
<dbReference type="InterPro" id="IPR050735">
    <property type="entry name" value="Kininogen_Fetuin_HRG"/>
</dbReference>
<dbReference type="EMBL" id="CAUEEQ010040150">
    <property type="protein sequence ID" value="CAJ0955421.1"/>
    <property type="molecule type" value="Genomic_DNA"/>
</dbReference>
<keyword evidence="1" id="KW-0732">Signal</keyword>
<sequence>MGEQSSLTLVQAGQRQTQSAARDGLSCAGCHFSIPLDDSNIQKVAEESLEKFNKESDYNKYFVLGNITKGARQVVAGTAYHVEFMIHESICNKSAEDFSLCDPLDCEFAHSGYCKGMAVRSIPGQNNVNNVKCKIFEPEAAVVEEQKHNEGHPTDQPSNDKKDHGKHGDRGRGKKHGHKRGHGHAKHRNRHWHKHDHNNDSGSHEHDHEHLHNYEHHHSQPQRPRGPPFHPPKTLGTITYLSENEKPTTASHVEQEKKGKGLRPDRKWEGKPSKSFIRPFPEIPSTSDQCPGPAKNLPVTENVPSIEGTQEPTRLPK</sequence>
<dbReference type="Gene3D" id="3.10.450.10">
    <property type="match status" value="1"/>
</dbReference>
<accession>A0ABN9M020</accession>
<feature type="compositionally biased region" description="Polar residues" evidence="4">
    <location>
        <begin position="236"/>
        <end position="252"/>
    </location>
</feature>
<gene>
    <name evidence="6" type="ORF">RIMI_LOCUS15130984</name>
</gene>
<name>A0ABN9M020_9NEOB</name>
<organism evidence="6 7">
    <name type="scientific">Ranitomeya imitator</name>
    <name type="common">mimic poison frog</name>
    <dbReference type="NCBI Taxonomy" id="111125"/>
    <lineage>
        <taxon>Eukaryota</taxon>
        <taxon>Metazoa</taxon>
        <taxon>Chordata</taxon>
        <taxon>Craniata</taxon>
        <taxon>Vertebrata</taxon>
        <taxon>Euteleostomi</taxon>
        <taxon>Amphibia</taxon>
        <taxon>Batrachia</taxon>
        <taxon>Anura</taxon>
        <taxon>Neobatrachia</taxon>
        <taxon>Hyloidea</taxon>
        <taxon>Dendrobatidae</taxon>
        <taxon>Dendrobatinae</taxon>
        <taxon>Ranitomeya</taxon>
    </lineage>
</organism>
<comment type="caution">
    <text evidence="6">The sequence shown here is derived from an EMBL/GenBank/DDBJ whole genome shotgun (WGS) entry which is preliminary data.</text>
</comment>
<feature type="compositionally biased region" description="Basic and acidic residues" evidence="4">
    <location>
        <begin position="197"/>
        <end position="218"/>
    </location>
</feature>
<evidence type="ECO:0000313" key="6">
    <source>
        <dbReference type="EMBL" id="CAJ0955421.1"/>
    </source>
</evidence>
<dbReference type="CDD" id="cd00042">
    <property type="entry name" value="CY"/>
    <property type="match status" value="1"/>
</dbReference>
<feature type="region of interest" description="Disordered" evidence="4">
    <location>
        <begin position="145"/>
        <end position="317"/>
    </location>
</feature>
<evidence type="ECO:0000256" key="2">
    <source>
        <dbReference type="ARBA" id="ARBA00023157"/>
    </source>
</evidence>